<feature type="chain" id="PRO_5045194706" evidence="7">
    <location>
        <begin position="31"/>
        <end position="1317"/>
    </location>
</feature>
<name>A0ABP1FYS9_9CHLO</name>
<evidence type="ECO:0000256" key="2">
    <source>
        <dbReference type="ARBA" id="ARBA00022741"/>
    </source>
</evidence>
<feature type="region of interest" description="Disordered" evidence="6">
    <location>
        <begin position="708"/>
        <end position="737"/>
    </location>
</feature>
<keyword evidence="10" id="KW-1185">Reference proteome</keyword>
<comment type="caution">
    <text evidence="9">The sequence shown here is derived from an EMBL/GenBank/DDBJ whole genome shotgun (WGS) entry which is preliminary data.</text>
</comment>
<keyword evidence="1" id="KW-0808">Transferase</keyword>
<dbReference type="InterPro" id="IPR011009">
    <property type="entry name" value="Kinase-like_dom_sf"/>
</dbReference>
<dbReference type="InterPro" id="IPR008965">
    <property type="entry name" value="CBM2/CBM3_carb-bd_dom_sf"/>
</dbReference>
<accession>A0ABP1FYS9</accession>
<keyword evidence="7" id="KW-0732">Signal</keyword>
<evidence type="ECO:0000256" key="1">
    <source>
        <dbReference type="ARBA" id="ARBA00022679"/>
    </source>
</evidence>
<keyword evidence="2 5" id="KW-0547">Nucleotide-binding</keyword>
<evidence type="ECO:0000256" key="7">
    <source>
        <dbReference type="SAM" id="SignalP"/>
    </source>
</evidence>
<dbReference type="EMBL" id="CAXHTA020000010">
    <property type="protein sequence ID" value="CAL5224149.1"/>
    <property type="molecule type" value="Genomic_DNA"/>
</dbReference>
<dbReference type="InterPro" id="IPR051681">
    <property type="entry name" value="Ser/Thr_Kinases-Pseudokinases"/>
</dbReference>
<dbReference type="SUPFAM" id="SSF49384">
    <property type="entry name" value="Carbohydrate-binding domain"/>
    <property type="match status" value="1"/>
</dbReference>
<feature type="compositionally biased region" description="Polar residues" evidence="6">
    <location>
        <begin position="639"/>
        <end position="653"/>
    </location>
</feature>
<dbReference type="InterPro" id="IPR017441">
    <property type="entry name" value="Protein_kinase_ATP_BS"/>
</dbReference>
<organism evidence="9 10">
    <name type="scientific">Coccomyxa viridis</name>
    <dbReference type="NCBI Taxonomy" id="1274662"/>
    <lineage>
        <taxon>Eukaryota</taxon>
        <taxon>Viridiplantae</taxon>
        <taxon>Chlorophyta</taxon>
        <taxon>core chlorophytes</taxon>
        <taxon>Trebouxiophyceae</taxon>
        <taxon>Trebouxiophyceae incertae sedis</taxon>
        <taxon>Coccomyxaceae</taxon>
        <taxon>Coccomyxa</taxon>
    </lineage>
</organism>
<evidence type="ECO:0000256" key="4">
    <source>
        <dbReference type="ARBA" id="ARBA00022840"/>
    </source>
</evidence>
<dbReference type="SUPFAM" id="SSF56112">
    <property type="entry name" value="Protein kinase-like (PK-like)"/>
    <property type="match status" value="1"/>
</dbReference>
<dbReference type="CDD" id="cd13999">
    <property type="entry name" value="STKc_MAP3K-like"/>
    <property type="match status" value="1"/>
</dbReference>
<dbReference type="Gene3D" id="2.60.40.710">
    <property type="entry name" value="Endoglucanase-like"/>
    <property type="match status" value="1"/>
</dbReference>
<evidence type="ECO:0000256" key="6">
    <source>
        <dbReference type="SAM" id="MobiDB-lite"/>
    </source>
</evidence>
<feature type="binding site" evidence="5">
    <location>
        <position position="1064"/>
    </location>
    <ligand>
        <name>ATP</name>
        <dbReference type="ChEBI" id="CHEBI:30616"/>
    </ligand>
</feature>
<dbReference type="Pfam" id="PF00069">
    <property type="entry name" value="Pkinase"/>
    <property type="match status" value="1"/>
</dbReference>
<dbReference type="PANTHER" id="PTHR44329:SF214">
    <property type="entry name" value="PROTEIN KINASE DOMAIN-CONTAINING PROTEIN"/>
    <property type="match status" value="1"/>
</dbReference>
<sequence length="1317" mass="139574">MVHVDLAPAWPQTVAKHLLLFLSLLAVVSSEGSYCPITVSYEVSLGQAPLATPTAGAIGDFSEIPIFFGKIGIFSNNATINSWRLGWNFTAKEAIQSASNVYTPGVETIALDPPNVQLEGSGVNDTVKPFSWTEIAFLGTKSVEAVPDAQYKASPFSGTPQAMPQTSLALCLEIIVGSPAPVAPVDDVVFNNLVCARLPLQGPSQAPAPAPSSSQQYIAAPMMANASIPSPIYIEYAPVVYLHNQPSSGSDEWQSDLNSLITFLVRVANVGSNASIYSEDVAFQYWFNGPMDLPDAADPLSQLTMDCLDATTGCDDLTYNITTGLPNVAGAKYILNVGFQPGAFVFLNQTEGNMSTSKNNVSMHPPVISVYEALLRIESRQFLREMNATLDYSYLDTPRSGAPISNTTNIVPRLAEANDRIPAYVNDQPAWGSKPIAVLADAVASPPAPASTALSGVTCVGGAQSNTSSSGSSTNGALGQVCGLSAIYCCYTVSDEPVSTEIPSQWPPNAAPIPAGLENASLDCASGNCTEGAPAPAAAPPALPAGMLQPGSPLQTQAPHLAPANAEAPAPGPAALSLYSQQHVEASSSGLSHGAAAGIAAVAGVIVAAIAALAACKRRRSAAGCLPGRPQAKPDLSGLPTTLRPSVYKQSSTDSEMPFLGHRLFGASWMANCFPWTHRQATTDDTEASPSASNAGFPAEDADQVALATPGRASQRPSTAPARHSSDDGPQGMELMPQNLRGSRRKHAHLGKLAARAAHLPGAAQLQAAGQLPQRLIIPHEDDRALVAGAGAMQGVMPLWQLEAARRQRQARGGGVEAGPRLNLPHGYIAQSASDLMLFTNPLVQDTLPPDWENRVRDAMALQLEGGGSSLAPAQTPNLVGEVLGRARTPRWLGDPYGVDEQGAQMMGPDRVSLPNIAARSRHGAANGTLPGARRLAQTVPHLSSSDSSLVSLDWAAEEGTEQSKPGLRRVQSWAGEMRAEDARPDPLPLQRRHLHRLSASSANLPPLAVLPPPISMGVPPPANIDMDVDFDAEIKPHLRTCLGQGGFGSVFEAQWRGKAVAVKVLLSPEMGSRTVHFDALRREVQLAARFNSERLVQVYGASLKDPAHACLVMELVKGGNLHQRIYDRSAPRLTHLEILQIAHDMAEGLAYLHPSVVHRDLKPQNILLDVSGRAKIADFGISRVKDPAKTFLSTTNVHGTPQYMAPEQFAGAHCDEKVDVFALATILNECATRRPPWRDFGNAFQIIVQVAIKAARPTMDASTPEPLKRLIAKCWAQDPRVRPSCYEIMRLTEILLAQAKRRSEAGSGSSPVAAEQ</sequence>
<keyword evidence="4 5" id="KW-0067">ATP-binding</keyword>
<keyword evidence="3" id="KW-0418">Kinase</keyword>
<dbReference type="Gene3D" id="3.30.200.20">
    <property type="entry name" value="Phosphorylase Kinase, domain 1"/>
    <property type="match status" value="1"/>
</dbReference>
<dbReference type="InterPro" id="IPR036966">
    <property type="entry name" value="CBM3_sf"/>
</dbReference>
<dbReference type="Proteomes" id="UP001497392">
    <property type="component" value="Unassembled WGS sequence"/>
</dbReference>
<feature type="region of interest" description="Disordered" evidence="6">
    <location>
        <begin position="624"/>
        <end position="653"/>
    </location>
</feature>
<gene>
    <name evidence="9" type="primary">g6785</name>
    <name evidence="9" type="ORF">VP750_LOCUS5808</name>
</gene>
<dbReference type="PROSITE" id="PS00107">
    <property type="entry name" value="PROTEIN_KINASE_ATP"/>
    <property type="match status" value="1"/>
</dbReference>
<proteinExistence type="predicted"/>
<dbReference type="PROSITE" id="PS50011">
    <property type="entry name" value="PROTEIN_KINASE_DOM"/>
    <property type="match status" value="1"/>
</dbReference>
<reference evidence="9 10" key="1">
    <citation type="submission" date="2024-06" db="EMBL/GenBank/DDBJ databases">
        <authorList>
            <person name="Kraege A."/>
            <person name="Thomma B."/>
        </authorList>
    </citation>
    <scope>NUCLEOTIDE SEQUENCE [LARGE SCALE GENOMIC DNA]</scope>
</reference>
<dbReference type="PANTHER" id="PTHR44329">
    <property type="entry name" value="SERINE/THREONINE-PROTEIN KINASE TNNI3K-RELATED"/>
    <property type="match status" value="1"/>
</dbReference>
<dbReference type="PROSITE" id="PS00108">
    <property type="entry name" value="PROTEIN_KINASE_ST"/>
    <property type="match status" value="1"/>
</dbReference>
<evidence type="ECO:0000256" key="5">
    <source>
        <dbReference type="PROSITE-ProRule" id="PRU10141"/>
    </source>
</evidence>
<feature type="signal peptide" evidence="7">
    <location>
        <begin position="1"/>
        <end position="30"/>
    </location>
</feature>
<dbReference type="InterPro" id="IPR008271">
    <property type="entry name" value="Ser/Thr_kinase_AS"/>
</dbReference>
<dbReference type="SMART" id="SM00220">
    <property type="entry name" value="S_TKc"/>
    <property type="match status" value="1"/>
</dbReference>
<feature type="region of interest" description="Disordered" evidence="6">
    <location>
        <begin position="535"/>
        <end position="569"/>
    </location>
</feature>
<evidence type="ECO:0000313" key="9">
    <source>
        <dbReference type="EMBL" id="CAL5224149.1"/>
    </source>
</evidence>
<feature type="compositionally biased region" description="Low complexity" evidence="6">
    <location>
        <begin position="558"/>
        <end position="569"/>
    </location>
</feature>
<dbReference type="InterPro" id="IPR000719">
    <property type="entry name" value="Prot_kinase_dom"/>
</dbReference>
<evidence type="ECO:0000259" key="8">
    <source>
        <dbReference type="PROSITE" id="PS50011"/>
    </source>
</evidence>
<dbReference type="Gene3D" id="1.10.510.10">
    <property type="entry name" value="Transferase(Phosphotransferase) domain 1"/>
    <property type="match status" value="1"/>
</dbReference>
<protein>
    <submittedName>
        <fullName evidence="9">G6785 protein</fullName>
    </submittedName>
</protein>
<feature type="domain" description="Protein kinase" evidence="8">
    <location>
        <begin position="1037"/>
        <end position="1297"/>
    </location>
</feature>
<evidence type="ECO:0000256" key="3">
    <source>
        <dbReference type="ARBA" id="ARBA00022777"/>
    </source>
</evidence>
<evidence type="ECO:0000313" key="10">
    <source>
        <dbReference type="Proteomes" id="UP001497392"/>
    </source>
</evidence>